<feature type="compositionally biased region" description="Basic and acidic residues" evidence="1">
    <location>
        <begin position="567"/>
        <end position="576"/>
    </location>
</feature>
<dbReference type="SUPFAM" id="SSF57924">
    <property type="entry name" value="Inhibitor of apoptosis (IAP) repeat"/>
    <property type="match status" value="1"/>
</dbReference>
<feature type="non-terminal residue" evidence="3">
    <location>
        <position position="1719"/>
    </location>
</feature>
<dbReference type="Gene3D" id="1.10.1170.10">
    <property type="entry name" value="Inhibitor Of Apoptosis Protein (2mihbC-IAP-1), Chain A"/>
    <property type="match status" value="1"/>
</dbReference>
<protein>
    <recommendedName>
        <fullName evidence="2">PiggyBac transposable element-derived protein domain-containing protein</fullName>
    </recommendedName>
</protein>
<sequence length="1719" mass="198294">MNIDDPSSKHHTYDNSINSSSISLPSTTSIPSTSQQNSLIDSAPSNANANAFSQIVTGQSQMQADNNAKSHKCKQLSIATYIPKKMTVDMKKDIDQSLLNLFTKDYQPFKLVEDKGFKQFVKMLNPNYTLPNRHSISKQYIPALYEKRLREVKELVVQEAKHVCLTTDCWTSRNNESFMAITIHFVDSNFSLQSILISCSSFNENHTAINLSEQIQKTIDEWQLEGKIKLAVSDNATNIKNALGLLKLKHLGCFAHTLNLIVQSALTLENELIDKVKTIVTYFRRSTVANNKLKTYQINNGIDKPKKLLQDVQTRWNSTYYMLNRFIELENPIRGTLGLLDKAPQTLNSDEWSIIKELCTVLGPFEEATRAVSGESYMTASIVIVLTQGLLNACKKLHTMEFNERTLMIIKQLLENMEKRDAWKNVDKIEIVDDTIGLLEAIYTFQSSSTLRHGIFSEVQKDCENVLKVPQHSDTRWVAKYKATKAELERLRSDEHFCNFYTKSEIIASNLNISLSNDKKRLSPLRSAVTGMDDFEKRRIEFYLEETDQITEVWGGESSGDENVVENDNRSDHDTDSEQSVYDLEYDHERDEITVNEMDFDNSYNESDDDVPLSMRVQYFVGKDGTKWFRKNPTQNIRTIKQNLVTEKSGVKGVAKNAKSEMESWEIFFSNPIIETIVKCTNIYIAKVRCNFSRDRDALDTNNREIKALIGCLYIIGAIKGGHRSTLDLWKTDGLGAELLPCVMSEKRFQFLLRCIRFDDIRGRDERIKNAYSVSEYITIDEKLQAFRGRCSFKMYIPNKPAKYGIKIFAVCDAINCYTSNLEIYAGVQPDGPFKLDNSASSVVKRLVQPFRNIGRNITTDNWFTSVPLAIDLFNNYKLTLVGTIRKNKRQLPIEFTSTKNRPIYTSYFGFSEDKVTIVSYTPKKNKIVLLLSTMHHSSTIDESKKEIKKPEIITFYNCTKGAVDTMDKKTENYTVARKSCRWPLTVFYSILNIAGLNSQIIFQENTKIKMSRLNFLKTLSRQLMEEQLKYRLTIDLLPKTTKFRLKQYATKTNEAAGTSQRVRASGRCAFCERAKDRKTTKGKKDIVECFCCGLILNRWEKEDNQWIEHSRWNSKCVFVLLSKGNQFEENVVKKYGSIELGSLIMNRNIIIKKQRMNTIGSGLIEIEKFRKACNSSDFASLLNSKFDKILAEESEFIAKGSGWTLVSIDGLQLRINLRCFTTFGNKPCKSKLWGETGLTEHKKMCSKNELGRPIIKEVALRFSIKFVDTFRFMASSLSELADNLLEDKSRFKETLKLFSNKTLDLVTRKGVFPYEYIDNWSKLNETRLPLKSAFYNSLKDEEINNNDYSHAKKIWKVFNIKALGEYSDLYLKTDVAILTDVFENFRDLCLSTLSLDPAHYMTAPGFAFDCMLKYTKVKLEKLTDYNMLLYFESLIRGGICQSVKRYAKANIPNIKGLNYNPNKSISWITYLDCVNLYGKSMLTELPFKDFEWVDDLNIDVTKISDDSEVGYILEVDIDYPQYLHEKHNDFPFLPLNECPPNSKSKWMASYIELCMRMRREARNRFEKDFWKLLINSVFGKCMENVRTRVSLKLVSSDKQANKLMMKNTFKDRTIYSENLMAIHQHKETIKFDKAIYVGSAILDVSKTFIYDLFPYFDTSNYPKDHYCFSENHKNQPDYFKDEMGGKILKEFVSLRPKLYAYKIVNNDEVKKAKGVKKY</sequence>
<proteinExistence type="predicted"/>
<gene>
    <name evidence="3" type="ORF">AGLY_016624</name>
</gene>
<dbReference type="InterPro" id="IPR029526">
    <property type="entry name" value="PGBD"/>
</dbReference>
<dbReference type="PROSITE" id="PS50143">
    <property type="entry name" value="BIR_REPEAT_2"/>
    <property type="match status" value="1"/>
</dbReference>
<dbReference type="Pfam" id="PF13843">
    <property type="entry name" value="DDE_Tnp_1_7"/>
    <property type="match status" value="1"/>
</dbReference>
<dbReference type="SUPFAM" id="SSF140996">
    <property type="entry name" value="Hermes dimerisation domain"/>
    <property type="match status" value="1"/>
</dbReference>
<dbReference type="InterPro" id="IPR001370">
    <property type="entry name" value="BIR_rpt"/>
</dbReference>
<dbReference type="SMART" id="SM00238">
    <property type="entry name" value="BIR"/>
    <property type="match status" value="1"/>
</dbReference>
<dbReference type="InterPro" id="IPR012337">
    <property type="entry name" value="RNaseH-like_sf"/>
</dbReference>
<evidence type="ECO:0000313" key="3">
    <source>
        <dbReference type="EMBL" id="KAE9522993.1"/>
    </source>
</evidence>
<reference evidence="3 4" key="1">
    <citation type="submission" date="2019-08" db="EMBL/GenBank/DDBJ databases">
        <title>The genome of the soybean aphid Biotype 1, its phylome, world population structure and adaptation to the North American continent.</title>
        <authorList>
            <person name="Giordano R."/>
            <person name="Donthu R.K."/>
            <person name="Hernandez A.G."/>
            <person name="Wright C.L."/>
            <person name="Zimin A.V."/>
        </authorList>
    </citation>
    <scope>NUCLEOTIDE SEQUENCE [LARGE SCALE GENOMIC DNA]</scope>
    <source>
        <tissue evidence="3">Whole aphids</tissue>
    </source>
</reference>
<evidence type="ECO:0000256" key="1">
    <source>
        <dbReference type="SAM" id="MobiDB-lite"/>
    </source>
</evidence>
<feature type="region of interest" description="Disordered" evidence="1">
    <location>
        <begin position="554"/>
        <end position="578"/>
    </location>
</feature>
<name>A0A6G0SX94_APHGL</name>
<dbReference type="OrthoDB" id="8191949at2759"/>
<dbReference type="GO" id="GO:0071897">
    <property type="term" value="P:DNA biosynthetic process"/>
    <property type="evidence" value="ECO:0007669"/>
    <property type="project" value="UniProtKB-ARBA"/>
</dbReference>
<evidence type="ECO:0000313" key="4">
    <source>
        <dbReference type="Proteomes" id="UP000475862"/>
    </source>
</evidence>
<feature type="compositionally biased region" description="Basic and acidic residues" evidence="1">
    <location>
        <begin position="1"/>
        <end position="13"/>
    </location>
</feature>
<dbReference type="Proteomes" id="UP000475862">
    <property type="component" value="Unassembled WGS sequence"/>
</dbReference>
<feature type="region of interest" description="Disordered" evidence="1">
    <location>
        <begin position="1"/>
        <end position="44"/>
    </location>
</feature>
<accession>A0A6G0SX94</accession>
<dbReference type="CDD" id="cd00022">
    <property type="entry name" value="BIR"/>
    <property type="match status" value="1"/>
</dbReference>
<feature type="domain" description="PiggyBac transposable element-derived protein" evidence="2">
    <location>
        <begin position="663"/>
        <end position="999"/>
    </location>
</feature>
<dbReference type="SUPFAM" id="SSF56672">
    <property type="entry name" value="DNA/RNA polymerases"/>
    <property type="match status" value="1"/>
</dbReference>
<dbReference type="SUPFAM" id="SSF53098">
    <property type="entry name" value="Ribonuclease H-like"/>
    <property type="match status" value="1"/>
</dbReference>
<dbReference type="InterPro" id="IPR043502">
    <property type="entry name" value="DNA/RNA_pol_sf"/>
</dbReference>
<dbReference type="Pfam" id="PF00653">
    <property type="entry name" value="BIR"/>
    <property type="match status" value="1"/>
</dbReference>
<dbReference type="EMBL" id="VYZN01000468">
    <property type="protein sequence ID" value="KAE9522993.1"/>
    <property type="molecule type" value="Genomic_DNA"/>
</dbReference>
<feature type="compositionally biased region" description="Low complexity" evidence="1">
    <location>
        <begin position="15"/>
        <end position="38"/>
    </location>
</feature>
<organism evidence="3 4">
    <name type="scientific">Aphis glycines</name>
    <name type="common">Soybean aphid</name>
    <dbReference type="NCBI Taxonomy" id="307491"/>
    <lineage>
        <taxon>Eukaryota</taxon>
        <taxon>Metazoa</taxon>
        <taxon>Ecdysozoa</taxon>
        <taxon>Arthropoda</taxon>
        <taxon>Hexapoda</taxon>
        <taxon>Insecta</taxon>
        <taxon>Pterygota</taxon>
        <taxon>Neoptera</taxon>
        <taxon>Paraneoptera</taxon>
        <taxon>Hemiptera</taxon>
        <taxon>Sternorrhyncha</taxon>
        <taxon>Aphidomorpha</taxon>
        <taxon>Aphidoidea</taxon>
        <taxon>Aphididae</taxon>
        <taxon>Aphidini</taxon>
        <taxon>Aphis</taxon>
        <taxon>Aphis</taxon>
    </lineage>
</organism>
<comment type="caution">
    <text evidence="3">The sequence shown here is derived from an EMBL/GenBank/DDBJ whole genome shotgun (WGS) entry which is preliminary data.</text>
</comment>
<keyword evidence="4" id="KW-1185">Reference proteome</keyword>
<evidence type="ECO:0000259" key="2">
    <source>
        <dbReference type="Pfam" id="PF13843"/>
    </source>
</evidence>
<dbReference type="PANTHER" id="PTHR46599">
    <property type="entry name" value="PIGGYBAC TRANSPOSABLE ELEMENT-DERIVED PROTEIN 4"/>
    <property type="match status" value="1"/>
</dbReference>
<dbReference type="GO" id="GO:0042575">
    <property type="term" value="C:DNA polymerase complex"/>
    <property type="evidence" value="ECO:0007669"/>
    <property type="project" value="UniProtKB-ARBA"/>
</dbReference>
<dbReference type="PANTHER" id="PTHR46599:SF6">
    <property type="entry name" value="DUAL SPECIFICITY PHOSPHATASE 26"/>
    <property type="match status" value="1"/>
</dbReference>